<accession>A0A9Q1QTG7</accession>
<evidence type="ECO:0000313" key="3">
    <source>
        <dbReference type="EMBL" id="KAJ8451710.1"/>
    </source>
</evidence>
<feature type="domain" description="Reverse transcriptase zinc-binding" evidence="2">
    <location>
        <begin position="215"/>
        <end position="299"/>
    </location>
</feature>
<dbReference type="AlphaFoldDB" id="A0A9Q1QTG7"/>
<dbReference type="GO" id="GO:0003676">
    <property type="term" value="F:nucleic acid binding"/>
    <property type="evidence" value="ECO:0007669"/>
    <property type="project" value="InterPro"/>
</dbReference>
<dbReference type="Pfam" id="PF13966">
    <property type="entry name" value="zf-RVT"/>
    <property type="match status" value="1"/>
</dbReference>
<evidence type="ECO:0000259" key="2">
    <source>
        <dbReference type="Pfam" id="PF13966"/>
    </source>
</evidence>
<dbReference type="PANTHER" id="PTHR47074:SF11">
    <property type="entry name" value="REVERSE TRANSCRIPTASE-LIKE PROTEIN"/>
    <property type="match status" value="1"/>
</dbReference>
<sequence>MSDHLPILLKCAPCSTDSDARRKRFMFENMWLTDSSCRDTVCAAWSSVSSSHTVENMLYRLEKCVAYLMEWNQSTFGHVGQKIRDLEQQLRTQRDAIIRHQMLGLIRDWRKKEEILWWQRACSDYLKFGDSNTRWFHSWANTRKKKNTIAGLKDANAWANLKVCNLIDHDSGCWRTELVHQIFLNCDAELFLSISLCNSWPSDKLIWHYHSQGIFTVRSAYHMLASECQGSTGFASVQGHSLWRAIWCCNVPPRIRLFGWRAATRSLPSADAVARRIPSFAMNYSICGHDSRFHSLANCLENGNRALDTDHFDNILSVMWEYWKTRNRFIFWPERSLRGLGNKAIDFVASYRRAKEETSSPLVVKHQDMWQPPMSGFLKLNFDGASIDNVFTGWDFVLRNHSGDVLLAGAKHNIDVAEPIIEEAKSCPHALKYAFQFGASNIIVEGDCLPLINMLKSSQISNTTVASTLI</sequence>
<reference evidence="3" key="1">
    <citation type="submission" date="2022-04" db="EMBL/GenBank/DDBJ databases">
        <title>Carnegiea gigantea Genome sequencing and assembly v2.</title>
        <authorList>
            <person name="Copetti D."/>
            <person name="Sanderson M.J."/>
            <person name="Burquez A."/>
            <person name="Wojciechowski M.F."/>
        </authorList>
    </citation>
    <scope>NUCLEOTIDE SEQUENCE</scope>
    <source>
        <strain evidence="3">SGP5-SGP5p</strain>
        <tissue evidence="3">Aerial part</tissue>
    </source>
</reference>
<comment type="caution">
    <text evidence="3">The sequence shown here is derived from an EMBL/GenBank/DDBJ whole genome shotgun (WGS) entry which is preliminary data.</text>
</comment>
<dbReference type="InterPro" id="IPR026960">
    <property type="entry name" value="RVT-Znf"/>
</dbReference>
<dbReference type="Proteomes" id="UP001153076">
    <property type="component" value="Unassembled WGS sequence"/>
</dbReference>
<dbReference type="InterPro" id="IPR052929">
    <property type="entry name" value="RNase_H-like_EbsB-rel"/>
</dbReference>
<proteinExistence type="predicted"/>
<dbReference type="CDD" id="cd06222">
    <property type="entry name" value="RNase_H_like"/>
    <property type="match status" value="1"/>
</dbReference>
<dbReference type="InterPro" id="IPR002156">
    <property type="entry name" value="RNaseH_domain"/>
</dbReference>
<organism evidence="3 4">
    <name type="scientific">Carnegiea gigantea</name>
    <dbReference type="NCBI Taxonomy" id="171969"/>
    <lineage>
        <taxon>Eukaryota</taxon>
        <taxon>Viridiplantae</taxon>
        <taxon>Streptophyta</taxon>
        <taxon>Embryophyta</taxon>
        <taxon>Tracheophyta</taxon>
        <taxon>Spermatophyta</taxon>
        <taxon>Magnoliopsida</taxon>
        <taxon>eudicotyledons</taxon>
        <taxon>Gunneridae</taxon>
        <taxon>Pentapetalae</taxon>
        <taxon>Caryophyllales</taxon>
        <taxon>Cactineae</taxon>
        <taxon>Cactaceae</taxon>
        <taxon>Cactoideae</taxon>
        <taxon>Echinocereeae</taxon>
        <taxon>Carnegiea</taxon>
    </lineage>
</organism>
<evidence type="ECO:0000259" key="1">
    <source>
        <dbReference type="Pfam" id="PF13456"/>
    </source>
</evidence>
<evidence type="ECO:0000313" key="4">
    <source>
        <dbReference type="Proteomes" id="UP001153076"/>
    </source>
</evidence>
<dbReference type="EMBL" id="JAKOGI010000008">
    <property type="protein sequence ID" value="KAJ8451710.1"/>
    <property type="molecule type" value="Genomic_DNA"/>
</dbReference>
<keyword evidence="4" id="KW-1185">Reference proteome</keyword>
<dbReference type="InterPro" id="IPR044730">
    <property type="entry name" value="RNase_H-like_dom_plant"/>
</dbReference>
<dbReference type="PANTHER" id="PTHR47074">
    <property type="entry name" value="BNAC02G40300D PROTEIN"/>
    <property type="match status" value="1"/>
</dbReference>
<gene>
    <name evidence="3" type="ORF">Cgig2_018344</name>
</gene>
<dbReference type="OrthoDB" id="1750908at2759"/>
<feature type="domain" description="RNase H type-1" evidence="1">
    <location>
        <begin position="381"/>
        <end position="460"/>
    </location>
</feature>
<evidence type="ECO:0008006" key="5">
    <source>
        <dbReference type="Google" id="ProtNLM"/>
    </source>
</evidence>
<dbReference type="GO" id="GO:0004523">
    <property type="term" value="F:RNA-DNA hybrid ribonuclease activity"/>
    <property type="evidence" value="ECO:0007669"/>
    <property type="project" value="InterPro"/>
</dbReference>
<protein>
    <recommendedName>
        <fullName evidence="5">Reverse transcriptase zinc-binding domain-containing protein</fullName>
    </recommendedName>
</protein>
<name>A0A9Q1QTG7_9CARY</name>
<dbReference type="Pfam" id="PF13456">
    <property type="entry name" value="RVT_3"/>
    <property type="match status" value="1"/>
</dbReference>